<dbReference type="Gramene" id="Zm00001eb026730_T001">
    <property type="protein sequence ID" value="Zm00001eb026730_P001"/>
    <property type="gene ID" value="Zm00001eb026730"/>
</dbReference>
<reference evidence="2" key="2">
    <citation type="submission" date="2019-07" db="EMBL/GenBank/DDBJ databases">
        <authorList>
            <person name="Seetharam A."/>
            <person name="Woodhouse M."/>
            <person name="Cannon E."/>
        </authorList>
    </citation>
    <scope>NUCLEOTIDE SEQUENCE [LARGE SCALE GENOMIC DNA]</scope>
    <source>
        <strain evidence="2">cv. B73</strain>
    </source>
</reference>
<evidence type="ECO:0000256" key="1">
    <source>
        <dbReference type="SAM" id="MobiDB-lite"/>
    </source>
</evidence>
<reference evidence="2" key="3">
    <citation type="submission" date="2021-05" db="UniProtKB">
        <authorList>
            <consortium name="EnsemblPlants"/>
        </authorList>
    </citation>
    <scope>IDENTIFICATION</scope>
    <source>
        <strain evidence="2">cv. B73</strain>
    </source>
</reference>
<feature type="region of interest" description="Disordered" evidence="1">
    <location>
        <begin position="37"/>
        <end position="73"/>
    </location>
</feature>
<accession>A0A804LPQ6</accession>
<dbReference type="EnsemblPlants" id="Zm00001eb026730_T001">
    <property type="protein sequence ID" value="Zm00001eb026730_P001"/>
    <property type="gene ID" value="Zm00001eb026730"/>
</dbReference>
<reference evidence="3" key="1">
    <citation type="submission" date="2015-12" db="EMBL/GenBank/DDBJ databases">
        <title>Update maize B73 reference genome by single molecule sequencing technologies.</title>
        <authorList>
            <consortium name="Maize Genome Sequencing Project"/>
            <person name="Ware D."/>
        </authorList>
    </citation>
    <scope>NUCLEOTIDE SEQUENCE [LARGE SCALE GENOMIC DNA]</scope>
    <source>
        <strain evidence="3">cv. B73</strain>
    </source>
</reference>
<dbReference type="InParanoid" id="A0A804LPQ6"/>
<protein>
    <submittedName>
        <fullName evidence="2">Uncharacterized protein</fullName>
    </submittedName>
</protein>
<dbReference type="AlphaFoldDB" id="A0A804LPQ6"/>
<sequence length="73" mass="7977">MVEGFPTMPPSFPAAPKITPWPRASYYGAFPSPRGLDSANSVWPPNRRHRPDIAPNLAPNRRKPSIDADLGPA</sequence>
<keyword evidence="3" id="KW-1185">Reference proteome</keyword>
<evidence type="ECO:0000313" key="2">
    <source>
        <dbReference type="EnsemblPlants" id="Zm00001eb026730_P001"/>
    </source>
</evidence>
<name>A0A804LPQ6_MAIZE</name>
<dbReference type="Proteomes" id="UP000007305">
    <property type="component" value="Chromosome 1"/>
</dbReference>
<proteinExistence type="predicted"/>
<evidence type="ECO:0000313" key="3">
    <source>
        <dbReference type="Proteomes" id="UP000007305"/>
    </source>
</evidence>
<organism evidence="2 3">
    <name type="scientific">Zea mays</name>
    <name type="common">Maize</name>
    <dbReference type="NCBI Taxonomy" id="4577"/>
    <lineage>
        <taxon>Eukaryota</taxon>
        <taxon>Viridiplantae</taxon>
        <taxon>Streptophyta</taxon>
        <taxon>Embryophyta</taxon>
        <taxon>Tracheophyta</taxon>
        <taxon>Spermatophyta</taxon>
        <taxon>Magnoliopsida</taxon>
        <taxon>Liliopsida</taxon>
        <taxon>Poales</taxon>
        <taxon>Poaceae</taxon>
        <taxon>PACMAD clade</taxon>
        <taxon>Panicoideae</taxon>
        <taxon>Andropogonodae</taxon>
        <taxon>Andropogoneae</taxon>
        <taxon>Tripsacinae</taxon>
        <taxon>Zea</taxon>
    </lineage>
</organism>